<feature type="signal peptide" evidence="4">
    <location>
        <begin position="1"/>
        <end position="23"/>
    </location>
</feature>
<feature type="binding site" evidence="2">
    <location>
        <position position="70"/>
    </location>
    <ligand>
        <name>Cu cation</name>
        <dbReference type="ChEBI" id="CHEBI:23378"/>
    </ligand>
</feature>
<dbReference type="Pfam" id="PF02630">
    <property type="entry name" value="SCO1-SenC"/>
    <property type="match status" value="1"/>
</dbReference>
<dbReference type="Proteomes" id="UP000198729">
    <property type="component" value="Unassembled WGS sequence"/>
</dbReference>
<evidence type="ECO:0000256" key="2">
    <source>
        <dbReference type="PIRSR" id="PIRSR603782-1"/>
    </source>
</evidence>
<dbReference type="InterPro" id="IPR036249">
    <property type="entry name" value="Thioredoxin-like_sf"/>
</dbReference>
<dbReference type="GO" id="GO:0046872">
    <property type="term" value="F:metal ion binding"/>
    <property type="evidence" value="ECO:0007669"/>
    <property type="project" value="UniProtKB-KW"/>
</dbReference>
<dbReference type="PANTHER" id="PTHR12151:SF25">
    <property type="entry name" value="LINALOOL DEHYDRATASE_ISOMERASE DOMAIN-CONTAINING PROTEIN"/>
    <property type="match status" value="1"/>
</dbReference>
<evidence type="ECO:0008006" key="7">
    <source>
        <dbReference type="Google" id="ProtNLM"/>
    </source>
</evidence>
<gene>
    <name evidence="5" type="ORF">NSMM_380067</name>
</gene>
<keyword evidence="4" id="KW-0732">Signal</keyword>
<comment type="similarity">
    <text evidence="1">Belongs to the SCO1/2 family.</text>
</comment>
<feature type="disulfide bond" description="Redox-active" evidence="3">
    <location>
        <begin position="70"/>
        <end position="74"/>
    </location>
</feature>
<keyword evidence="6" id="KW-1185">Reference proteome</keyword>
<dbReference type="EMBL" id="FMWO01000045">
    <property type="protein sequence ID" value="SCZ85445.1"/>
    <property type="molecule type" value="Genomic_DNA"/>
</dbReference>
<dbReference type="STRING" id="51642.NSMM_380067"/>
<organism evidence="5 6">
    <name type="scientific">Nitrosomonas mobilis</name>
    <dbReference type="NCBI Taxonomy" id="51642"/>
    <lineage>
        <taxon>Bacteria</taxon>
        <taxon>Pseudomonadati</taxon>
        <taxon>Pseudomonadota</taxon>
        <taxon>Betaproteobacteria</taxon>
        <taxon>Nitrosomonadales</taxon>
        <taxon>Nitrosomonadaceae</taxon>
        <taxon>Nitrosomonas</taxon>
    </lineage>
</organism>
<dbReference type="RefSeq" id="WP_090285731.1">
    <property type="nucleotide sequence ID" value="NZ_FMWO01000045.1"/>
</dbReference>
<keyword evidence="2" id="KW-0479">Metal-binding</keyword>
<evidence type="ECO:0000256" key="1">
    <source>
        <dbReference type="ARBA" id="ARBA00010996"/>
    </source>
</evidence>
<dbReference type="Gene3D" id="3.40.30.10">
    <property type="entry name" value="Glutaredoxin"/>
    <property type="match status" value="1"/>
</dbReference>
<evidence type="ECO:0000313" key="6">
    <source>
        <dbReference type="Proteomes" id="UP000198729"/>
    </source>
</evidence>
<protein>
    <recommendedName>
        <fullName evidence="7">Electron transport protein SCO1/SenC</fullName>
    </recommendedName>
</protein>
<dbReference type="CDD" id="cd02968">
    <property type="entry name" value="SCO"/>
    <property type="match status" value="1"/>
</dbReference>
<keyword evidence="3" id="KW-1015">Disulfide bond</keyword>
<dbReference type="SUPFAM" id="SSF52833">
    <property type="entry name" value="Thioredoxin-like"/>
    <property type="match status" value="1"/>
</dbReference>
<dbReference type="PANTHER" id="PTHR12151">
    <property type="entry name" value="ELECTRON TRANSPORT PROTIN SCO1/SENC FAMILY MEMBER"/>
    <property type="match status" value="1"/>
</dbReference>
<feature type="binding site" evidence="2">
    <location>
        <position position="74"/>
    </location>
    <ligand>
        <name>Cu cation</name>
        <dbReference type="ChEBI" id="CHEBI:23378"/>
    </ligand>
</feature>
<keyword evidence="2" id="KW-0186">Copper</keyword>
<evidence type="ECO:0000256" key="3">
    <source>
        <dbReference type="PIRSR" id="PIRSR603782-2"/>
    </source>
</evidence>
<sequence length="196" mass="21758">MKRKAIFAICLGLAVSLPLGVAAEGGALGESTSIKLLDHVMVDTQRRSMKLVSEAMGNHIVVMNFVYTDCKTVCPVSTGIMRAVYKQIEDSQELKDSVRMISLTLNPALDTPKKMRDFAEKYGFNEDNWLWLTGSSNAVNEALLGLRAYSADVTEHSSVILVGNPTDNHWTSFYQFPNADLIINRIHDYVDQQKAS</sequence>
<name>A0A1G5SE25_9PROT</name>
<dbReference type="InterPro" id="IPR003782">
    <property type="entry name" value="SCO1/SenC"/>
</dbReference>
<feature type="chain" id="PRO_5011517233" description="Electron transport protein SCO1/SenC" evidence="4">
    <location>
        <begin position="24"/>
        <end position="196"/>
    </location>
</feature>
<evidence type="ECO:0000256" key="4">
    <source>
        <dbReference type="SAM" id="SignalP"/>
    </source>
</evidence>
<dbReference type="AlphaFoldDB" id="A0A1G5SE25"/>
<accession>A0A1G5SE25</accession>
<proteinExistence type="inferred from homology"/>
<evidence type="ECO:0000313" key="5">
    <source>
        <dbReference type="EMBL" id="SCZ85445.1"/>
    </source>
</evidence>
<dbReference type="OrthoDB" id="8550465at2"/>
<reference evidence="5 6" key="1">
    <citation type="submission" date="2016-10" db="EMBL/GenBank/DDBJ databases">
        <authorList>
            <person name="de Groot N.N."/>
        </authorList>
    </citation>
    <scope>NUCLEOTIDE SEQUENCE [LARGE SCALE GENOMIC DNA]</scope>
    <source>
        <strain evidence="5">1</strain>
    </source>
</reference>